<dbReference type="Gene3D" id="3.30.460.10">
    <property type="entry name" value="Beta Polymerase, domain 2"/>
    <property type="match status" value="1"/>
</dbReference>
<dbReference type="RefSeq" id="WP_011449672.1">
    <property type="nucleotide sequence ID" value="NC_007796.1"/>
</dbReference>
<dbReference type="AlphaFoldDB" id="Q2FTZ1"/>
<evidence type="ECO:0000259" key="1">
    <source>
        <dbReference type="Pfam" id="PF18765"/>
    </source>
</evidence>
<dbReference type="OrthoDB" id="9287at2157"/>
<dbReference type="CDD" id="cd05403">
    <property type="entry name" value="NT_KNTase_like"/>
    <property type="match status" value="1"/>
</dbReference>
<gene>
    <name evidence="2" type="ordered locus">Mhun_2721</name>
</gene>
<dbReference type="SUPFAM" id="SSF81301">
    <property type="entry name" value="Nucleotidyltransferase"/>
    <property type="match status" value="1"/>
</dbReference>
<dbReference type="Pfam" id="PF18765">
    <property type="entry name" value="Polbeta"/>
    <property type="match status" value="1"/>
</dbReference>
<protein>
    <submittedName>
        <fullName evidence="2">DNA polymerase, beta-like region</fullName>
    </submittedName>
</protein>
<dbReference type="STRING" id="323259.Mhun_2721"/>
<dbReference type="EnsemblBacteria" id="ABD42416">
    <property type="protein sequence ID" value="ABD42416"/>
    <property type="gene ID" value="Mhun_2721"/>
</dbReference>
<sequence length="93" mass="10462">MRLSEGEVSLIKKTIYSFDPSARVILFGSRTDDSQKGGDIDLFIISNKISGIEKRNIRIALEDNLGEQKIDILIEPEPKTPFARIAMREGIEL</sequence>
<accession>Q2FTZ1</accession>
<feature type="domain" description="Polymerase beta nucleotidyltransferase" evidence="1">
    <location>
        <begin position="11"/>
        <end position="92"/>
    </location>
</feature>
<dbReference type="GeneID" id="3925129"/>
<reference evidence="3" key="1">
    <citation type="journal article" date="2016" name="Stand. Genomic Sci.">
        <title>Complete genome sequence of Methanospirillum hungatei type strain JF1.</title>
        <authorList>
            <person name="Gunsalus R.P."/>
            <person name="Cook L.E."/>
            <person name="Crable B."/>
            <person name="Rohlin L."/>
            <person name="McDonald E."/>
            <person name="Mouttaki H."/>
            <person name="Sieber J.R."/>
            <person name="Poweleit N."/>
            <person name="Zhou H."/>
            <person name="Lapidus A.L."/>
            <person name="Daligault H.E."/>
            <person name="Land M."/>
            <person name="Gilna P."/>
            <person name="Ivanova N."/>
            <person name="Kyrpides N."/>
            <person name="Culley D.E."/>
            <person name="McInerney M.J."/>
        </authorList>
    </citation>
    <scope>NUCLEOTIDE SEQUENCE [LARGE SCALE GENOMIC DNA]</scope>
    <source>
        <strain evidence="3">ATCC 27890 / DSM 864 / NBRC 100397 / JF-1</strain>
    </source>
</reference>
<dbReference type="Proteomes" id="UP000001941">
    <property type="component" value="Chromosome"/>
</dbReference>
<organism evidence="2 3">
    <name type="scientific">Methanospirillum hungatei JF-1 (strain ATCC 27890 / DSM 864 / NBRC 100397 / JF-1)</name>
    <dbReference type="NCBI Taxonomy" id="323259"/>
    <lineage>
        <taxon>Archaea</taxon>
        <taxon>Methanobacteriati</taxon>
        <taxon>Methanobacteriota</taxon>
        <taxon>Stenosarchaea group</taxon>
        <taxon>Methanomicrobia</taxon>
        <taxon>Methanomicrobiales</taxon>
        <taxon>Methanospirillaceae</taxon>
        <taxon>Methanospirillum</taxon>
    </lineage>
</organism>
<dbReference type="InterPro" id="IPR043519">
    <property type="entry name" value="NT_sf"/>
</dbReference>
<keyword evidence="3" id="KW-1185">Reference proteome</keyword>
<dbReference type="KEGG" id="mhu:Mhun_2721"/>
<dbReference type="InterPro" id="IPR041633">
    <property type="entry name" value="Polbeta"/>
</dbReference>
<evidence type="ECO:0000313" key="2">
    <source>
        <dbReference type="EMBL" id="ABD42416.1"/>
    </source>
</evidence>
<dbReference type="HOGENOM" id="CLU_164558_0_0_2"/>
<dbReference type="EMBL" id="CP000254">
    <property type="protein sequence ID" value="ABD42416.1"/>
    <property type="molecule type" value="Genomic_DNA"/>
</dbReference>
<evidence type="ECO:0000313" key="3">
    <source>
        <dbReference type="Proteomes" id="UP000001941"/>
    </source>
</evidence>
<name>Q2FTZ1_METHJ</name>
<dbReference type="InParanoid" id="Q2FTZ1"/>
<proteinExistence type="predicted"/>